<keyword evidence="2" id="KW-0547">Nucleotide-binding</keyword>
<dbReference type="PANTHER" id="PTHR30121">
    <property type="entry name" value="UNCHARACTERIZED PROTEIN YJGR-RELATED"/>
    <property type="match status" value="1"/>
</dbReference>
<evidence type="ECO:0000313" key="5">
    <source>
        <dbReference type="EMBL" id="MDC7692802.1"/>
    </source>
</evidence>
<dbReference type="InterPro" id="IPR018145">
    <property type="entry name" value="CagE_TrbE_VirB_cntrl_dom"/>
</dbReference>
<dbReference type="PANTHER" id="PTHR30121:SF12">
    <property type="entry name" value="TYPE IV SECRETION SYSTEM PROTEIN CAGE"/>
    <property type="match status" value="1"/>
</dbReference>
<comment type="caution">
    <text evidence="5">The sequence shown here is derived from an EMBL/GenBank/DDBJ whole genome shotgun (WGS) entry which is preliminary data.</text>
</comment>
<dbReference type="Proteomes" id="UP001216595">
    <property type="component" value="Unassembled WGS sequence"/>
</dbReference>
<dbReference type="EMBL" id="JAQQKW010000001">
    <property type="protein sequence ID" value="MDC7692802.1"/>
    <property type="molecule type" value="Genomic_DNA"/>
</dbReference>
<comment type="similarity">
    <text evidence="1">Belongs to the TrbE/VirB4 family.</text>
</comment>
<accession>A0ABT5I9V2</accession>
<dbReference type="Pfam" id="PF03135">
    <property type="entry name" value="CagE_TrbE_VirB"/>
    <property type="match status" value="1"/>
</dbReference>
<evidence type="ECO:0000256" key="3">
    <source>
        <dbReference type="ARBA" id="ARBA00022840"/>
    </source>
</evidence>
<evidence type="ECO:0000256" key="1">
    <source>
        <dbReference type="ARBA" id="ARBA00006512"/>
    </source>
</evidence>
<dbReference type="InterPro" id="IPR004346">
    <property type="entry name" value="CagE_TrbE_VirB"/>
</dbReference>
<evidence type="ECO:0000259" key="4">
    <source>
        <dbReference type="Pfam" id="PF03135"/>
    </source>
</evidence>
<keyword evidence="6" id="KW-1185">Reference proteome</keyword>
<dbReference type="RefSeq" id="WP_272739588.1">
    <property type="nucleotide sequence ID" value="NZ_JAQQKW010000001.1"/>
</dbReference>
<proteinExistence type="inferred from homology"/>
<gene>
    <name evidence="5" type="ORF">PQU94_00760</name>
</gene>
<evidence type="ECO:0000313" key="6">
    <source>
        <dbReference type="Proteomes" id="UP001216595"/>
    </source>
</evidence>
<dbReference type="Gene3D" id="3.40.50.300">
    <property type="entry name" value="P-loop containing nucleotide triphosphate hydrolases"/>
    <property type="match status" value="1"/>
</dbReference>
<evidence type="ECO:0000256" key="2">
    <source>
        <dbReference type="ARBA" id="ARBA00022741"/>
    </source>
</evidence>
<keyword evidence="3" id="KW-0067">ATP-binding</keyword>
<sequence>MTILRSKLQTLRRPGLSSVDYVPYTSLITPEVLWMRAQRAYVSTWHLNGVCVETAEPAHVLQRKAALVQFLKSLGGGDYSLWVHRLRHRTEPHLNARFASAFCQSLHDDYLEGLKDRFQRSNALYLSIVYCPSRHAGFRLPNLSFADQRAHALSTMSALHDQVSASLQAYGPRRLGLDTSHGRPQSELLTFLAQLLNGVPEPIGLPFADISVCLPSSRLHFGRYSSDVEIWHPREHRFAGLLDIQDFPRQSEPGLLNPLLYVDYDFVETQSFSMLNRRDALGALTRQKGRLIATEDAAVDEVVQIDQAMNALQSGQLELGEYHYSLCVFADQPEGVARQLADARAKLQDHAGLRLSPIDLVPDCAWFSQLPGNWRMRPRSALITSRNFADLAGFHNFTTGKSEGNPWGEAVAVFNTPSGHPYYFNFHDSPPEQNSEGEAYPGNTFICGATGVGKTALQSVLLAFSTKYAGLRAVVFDKDRGSEIFIRAMGGRYFQLVRGEPSGFNPFQMPPSDANLRFCEHLLLRLIAGGEGNPNLPASDEAAIAHAVRAVMNESIAPQLRCLSLVAQNLPRSGTDSLFERLRKWLRGQRLGWVFDNPLDLHDPASVQISGFDYTDILDDPEIRTPVMAYLLHRTEEMIDGRPFIYVMEEFWKPLRDPYFADFALNKQKTIRKQGGLGVFVTQSPSDVLAHPIGKTMVEQSVTQIFLPNPRADAEDYVEGFKLTPTEFRILKSFGELSRQCLIRQGQTSRVVAYDLSMLGEKLDVLSGNTRSVEWLDAIRGQLGDDPDAWLPAFCEAVAARKRTGKA</sequence>
<organism evidence="5 6">
    <name type="scientific">Asticcacaulis currens</name>
    <dbReference type="NCBI Taxonomy" id="2984210"/>
    <lineage>
        <taxon>Bacteria</taxon>
        <taxon>Pseudomonadati</taxon>
        <taxon>Pseudomonadota</taxon>
        <taxon>Alphaproteobacteria</taxon>
        <taxon>Caulobacterales</taxon>
        <taxon>Caulobacteraceae</taxon>
        <taxon>Asticcacaulis</taxon>
    </lineage>
</organism>
<dbReference type="NCBIfam" id="TIGR00929">
    <property type="entry name" value="VirB4_CagE"/>
    <property type="match status" value="1"/>
</dbReference>
<reference evidence="5 6" key="1">
    <citation type="submission" date="2023-01" db="EMBL/GenBank/DDBJ databases">
        <title>Novel species of the genus Asticcacaulis isolated from rivers.</title>
        <authorList>
            <person name="Lu H."/>
        </authorList>
    </citation>
    <scope>NUCLEOTIDE SEQUENCE [LARGE SCALE GENOMIC DNA]</scope>
    <source>
        <strain evidence="5 6">DXS10W</strain>
    </source>
</reference>
<dbReference type="InterPro" id="IPR027417">
    <property type="entry name" value="P-loop_NTPase"/>
</dbReference>
<protein>
    <submittedName>
        <fullName evidence="5">VirB4 family type IV secretion/conjugal transfer ATPase</fullName>
    </submittedName>
</protein>
<dbReference type="InterPro" id="IPR051162">
    <property type="entry name" value="T4SS_component"/>
</dbReference>
<dbReference type="SUPFAM" id="SSF52540">
    <property type="entry name" value="P-loop containing nucleoside triphosphate hydrolases"/>
    <property type="match status" value="1"/>
</dbReference>
<feature type="domain" description="CagE TrbE VirB component of type IV transporter system central" evidence="4">
    <location>
        <begin position="181"/>
        <end position="379"/>
    </location>
</feature>
<name>A0ABT5I9V2_9CAUL</name>